<dbReference type="EMBL" id="MN740328">
    <property type="protein sequence ID" value="QHU00551.1"/>
    <property type="molecule type" value="Genomic_DNA"/>
</dbReference>
<name>A0A6C0J727_9ZZZZ</name>
<evidence type="ECO:0000256" key="1">
    <source>
        <dbReference type="SAM" id="MobiDB-lite"/>
    </source>
</evidence>
<evidence type="ECO:0000313" key="2">
    <source>
        <dbReference type="EMBL" id="QHU00551.1"/>
    </source>
</evidence>
<feature type="compositionally biased region" description="Acidic residues" evidence="1">
    <location>
        <begin position="90"/>
        <end position="109"/>
    </location>
</feature>
<sequence>MSLFKTEYYTVNEIIVDFIRDYDTSINEDVINATYGEQNREEIFGHIFTIDTMSAYLLYILNNILDDIEDDMKWNIVSALAEEIKTASESVDEYEDEYDEDEDDIEEWEQPPSAPSEDDWAQMKEAQFQRQYSERGGDSSHLMNAPEAQRTVYYSDMLGVNYLTKTLYDVIIMEDVTVKDYIESDKDNIVFVIQSDGPEVLFGSNRSHIASQMAIYDCDKEGTKYLSMNQIGYHAGAVMQYDAIKLAVLKSNYQIIALRPEGKTGKLITHEIRYYGDDAVSGLHCQEGSEQDYYSVHIP</sequence>
<proteinExistence type="predicted"/>
<protein>
    <submittedName>
        <fullName evidence="2">Uncharacterized protein</fullName>
    </submittedName>
</protein>
<dbReference type="AlphaFoldDB" id="A0A6C0J727"/>
<accession>A0A6C0J727</accession>
<organism evidence="2">
    <name type="scientific">viral metagenome</name>
    <dbReference type="NCBI Taxonomy" id="1070528"/>
    <lineage>
        <taxon>unclassified sequences</taxon>
        <taxon>metagenomes</taxon>
        <taxon>organismal metagenomes</taxon>
    </lineage>
</organism>
<feature type="region of interest" description="Disordered" evidence="1">
    <location>
        <begin position="88"/>
        <end position="120"/>
    </location>
</feature>
<reference evidence="2" key="1">
    <citation type="journal article" date="2020" name="Nature">
        <title>Giant virus diversity and host interactions through global metagenomics.</title>
        <authorList>
            <person name="Schulz F."/>
            <person name="Roux S."/>
            <person name="Paez-Espino D."/>
            <person name="Jungbluth S."/>
            <person name="Walsh D.A."/>
            <person name="Denef V.J."/>
            <person name="McMahon K.D."/>
            <person name="Konstantinidis K.T."/>
            <person name="Eloe-Fadrosh E.A."/>
            <person name="Kyrpides N.C."/>
            <person name="Woyke T."/>
        </authorList>
    </citation>
    <scope>NUCLEOTIDE SEQUENCE</scope>
    <source>
        <strain evidence="2">GVMAG-M-3300025860-20</strain>
    </source>
</reference>